<dbReference type="PANTHER" id="PTHR11003:SF342">
    <property type="entry name" value="OUTWARD-RECTIFIER POTASSIUM CHANNEL TOK1"/>
    <property type="match status" value="1"/>
</dbReference>
<feature type="transmembrane region" description="Helical" evidence="8">
    <location>
        <begin position="519"/>
        <end position="540"/>
    </location>
</feature>
<feature type="transmembrane region" description="Helical" evidence="8">
    <location>
        <begin position="245"/>
        <end position="267"/>
    </location>
</feature>
<name>A0AAV5R0G3_PICKL</name>
<dbReference type="GO" id="GO:0022841">
    <property type="term" value="F:potassium ion leak channel activity"/>
    <property type="evidence" value="ECO:0007669"/>
    <property type="project" value="TreeGrafter"/>
</dbReference>
<evidence type="ECO:0000313" key="10">
    <source>
        <dbReference type="EMBL" id="GMM44979.1"/>
    </source>
</evidence>
<dbReference type="SUPFAM" id="SSF81324">
    <property type="entry name" value="Voltage-gated potassium channels"/>
    <property type="match status" value="2"/>
</dbReference>
<comment type="caution">
    <text evidence="10">The sequence shown here is derived from an EMBL/GenBank/DDBJ whole genome shotgun (WGS) entry which is preliminary data.</text>
</comment>
<keyword evidence="7" id="KW-0407">Ion channel</keyword>
<dbReference type="InterPro" id="IPR013099">
    <property type="entry name" value="K_chnl_dom"/>
</dbReference>
<proteinExistence type="predicted"/>
<reference evidence="10 11" key="1">
    <citation type="journal article" date="2023" name="Elife">
        <title>Identification of key yeast species and microbe-microbe interactions impacting larval growth of Drosophila in the wild.</title>
        <authorList>
            <person name="Mure A."/>
            <person name="Sugiura Y."/>
            <person name="Maeda R."/>
            <person name="Honda K."/>
            <person name="Sakurai N."/>
            <person name="Takahashi Y."/>
            <person name="Watada M."/>
            <person name="Katoh T."/>
            <person name="Gotoh A."/>
            <person name="Gotoh Y."/>
            <person name="Taniguchi I."/>
            <person name="Nakamura K."/>
            <person name="Hayashi T."/>
            <person name="Katayama T."/>
            <person name="Uemura T."/>
            <person name="Hattori Y."/>
        </authorList>
    </citation>
    <scope>NUCLEOTIDE SEQUENCE [LARGE SCALE GENOMIC DNA]</scope>
    <source>
        <strain evidence="10 11">PK-24</strain>
    </source>
</reference>
<evidence type="ECO:0000256" key="5">
    <source>
        <dbReference type="ARBA" id="ARBA00023065"/>
    </source>
</evidence>
<evidence type="ECO:0000256" key="3">
    <source>
        <dbReference type="ARBA" id="ARBA00022692"/>
    </source>
</evidence>
<dbReference type="Pfam" id="PF07885">
    <property type="entry name" value="Ion_trans_2"/>
    <property type="match status" value="1"/>
</dbReference>
<feature type="transmembrane region" description="Helical" evidence="8">
    <location>
        <begin position="162"/>
        <end position="192"/>
    </location>
</feature>
<comment type="subcellular location">
    <subcellularLocation>
        <location evidence="1">Membrane</location>
        <topology evidence="1">Multi-pass membrane protein</topology>
    </subcellularLocation>
</comment>
<dbReference type="GO" id="GO:0015271">
    <property type="term" value="F:outward rectifier potassium channel activity"/>
    <property type="evidence" value="ECO:0007669"/>
    <property type="project" value="TreeGrafter"/>
</dbReference>
<keyword evidence="4 8" id="KW-1133">Transmembrane helix</keyword>
<dbReference type="GO" id="GO:0005886">
    <property type="term" value="C:plasma membrane"/>
    <property type="evidence" value="ECO:0007669"/>
    <property type="project" value="TreeGrafter"/>
</dbReference>
<dbReference type="EMBL" id="BTGB01000001">
    <property type="protein sequence ID" value="GMM44979.1"/>
    <property type="molecule type" value="Genomic_DNA"/>
</dbReference>
<feature type="transmembrane region" description="Helical" evidence="8">
    <location>
        <begin position="324"/>
        <end position="347"/>
    </location>
</feature>
<keyword evidence="2" id="KW-0813">Transport</keyword>
<dbReference type="GO" id="GO:0030322">
    <property type="term" value="P:stabilization of membrane potential"/>
    <property type="evidence" value="ECO:0007669"/>
    <property type="project" value="TreeGrafter"/>
</dbReference>
<protein>
    <submittedName>
        <fullName evidence="10">Tok1 protein</fullName>
    </submittedName>
</protein>
<gene>
    <name evidence="10" type="ORF">DAPK24_015540</name>
</gene>
<sequence length="874" mass="100912">MGKSVGSRKSINRSYQGTTKYFRKRLNLLRHLSQSKLQIDRSLADEVLDEDTRGIHQIVDDLQPDVIPEPIYKTFLNEMSRSRSVSRLGSKSNVNDSENFLHRKTTKFSKKFRNTKRIATDYTIPPVSQLEESGLSEFYNSFSSKTSWQISNLNVKPGDKHFLFWFLCSSYIPLLCSCSGPLSNVFSIMAIICPWKINKINPKYEKDPIWCYSINSVSSAFAIVSNTFLFLNYRKKIRYTKGQVISIYGWGIACVLLTALIIGYHIWFYRSGHNENYIIGEGFWFAIITICLHFTNFFLLLVNEIGFLMKKYKPVFNIDNTQETLIVQTLALSGWLVIGAGVFTAVLDLRLGPSFFYCINSIVTIGDQGVVSTTNPLGQTLTSIWIVCGLVIFGLIINSIRNMMFSFSDSTLYWHRIERLRKRFYKSHKEDKKIKLNNAESFKLIKNIHKWAFTIQGISELAVSIFIFMVTLMCGALTFALLEDWSYKLSVYYCFFNLMTLGQGSQNPVTPGGKTFFCIWALAAIPVMTILVSTASDFVFYKITNISEFKTFEVLVEFCLSNKYLKDFGYFLQRKEVISIDKDRISKLRMKSMITVDYDVQSDNFLETTEKSKSHGNFDGMNHISRHAEFAGSVFDHESDPNYFDIDPVGGIPVASHPVDMLYTVLLDIDSLGNYGFVHSKQFVRSNTAAVQLANYFREGKRVKIDPEQQEKSREVLIENFKSLDENFDVNKFEEIYKLNGLGEDSDSLGVGAISEDNIVETKFKKKNDYVLDKLSRIQVMMLELRKTLLDLCLDKNHKYNYIEWRNMMRLTCQNNAIDDDLFWLEKKSPLSVPLHQPKYFTLHYLRYFELYIQKFADEWDGIPVTYPAKHPDR</sequence>
<keyword evidence="11" id="KW-1185">Reference proteome</keyword>
<feature type="transmembrane region" description="Helical" evidence="8">
    <location>
        <begin position="382"/>
        <end position="400"/>
    </location>
</feature>
<evidence type="ECO:0000256" key="1">
    <source>
        <dbReference type="ARBA" id="ARBA00004141"/>
    </source>
</evidence>
<feature type="transmembrane region" description="Helical" evidence="8">
    <location>
        <begin position="212"/>
        <end position="233"/>
    </location>
</feature>
<keyword evidence="5" id="KW-0406">Ion transport</keyword>
<evidence type="ECO:0000256" key="7">
    <source>
        <dbReference type="ARBA" id="ARBA00023303"/>
    </source>
</evidence>
<organism evidence="10 11">
    <name type="scientific">Pichia kluyveri</name>
    <name type="common">Yeast</name>
    <dbReference type="NCBI Taxonomy" id="36015"/>
    <lineage>
        <taxon>Eukaryota</taxon>
        <taxon>Fungi</taxon>
        <taxon>Dikarya</taxon>
        <taxon>Ascomycota</taxon>
        <taxon>Saccharomycotina</taxon>
        <taxon>Pichiomycetes</taxon>
        <taxon>Pichiales</taxon>
        <taxon>Pichiaceae</taxon>
        <taxon>Pichia</taxon>
    </lineage>
</organism>
<keyword evidence="3 8" id="KW-0812">Transmembrane</keyword>
<dbReference type="PANTHER" id="PTHR11003">
    <property type="entry name" value="POTASSIUM CHANNEL, SUBFAMILY K"/>
    <property type="match status" value="1"/>
</dbReference>
<evidence type="ECO:0000256" key="6">
    <source>
        <dbReference type="ARBA" id="ARBA00023136"/>
    </source>
</evidence>
<evidence type="ECO:0000259" key="9">
    <source>
        <dbReference type="Pfam" id="PF07885"/>
    </source>
</evidence>
<accession>A0AAV5R0G3</accession>
<dbReference type="Proteomes" id="UP001378960">
    <property type="component" value="Unassembled WGS sequence"/>
</dbReference>
<evidence type="ECO:0000313" key="11">
    <source>
        <dbReference type="Proteomes" id="UP001378960"/>
    </source>
</evidence>
<feature type="domain" description="Potassium channel" evidence="9">
    <location>
        <begin position="468"/>
        <end position="539"/>
    </location>
</feature>
<feature type="transmembrane region" description="Helical" evidence="8">
    <location>
        <begin position="282"/>
        <end position="303"/>
    </location>
</feature>
<evidence type="ECO:0000256" key="2">
    <source>
        <dbReference type="ARBA" id="ARBA00022448"/>
    </source>
</evidence>
<dbReference type="InterPro" id="IPR003280">
    <property type="entry name" value="2pore_dom_K_chnl"/>
</dbReference>
<keyword evidence="6 8" id="KW-0472">Membrane</keyword>
<dbReference type="Gene3D" id="1.10.287.70">
    <property type="match status" value="2"/>
</dbReference>
<dbReference type="AlphaFoldDB" id="A0AAV5R0G3"/>
<evidence type="ECO:0000256" key="4">
    <source>
        <dbReference type="ARBA" id="ARBA00022989"/>
    </source>
</evidence>
<feature type="transmembrane region" description="Helical" evidence="8">
    <location>
        <begin position="461"/>
        <end position="482"/>
    </location>
</feature>
<evidence type="ECO:0000256" key="8">
    <source>
        <dbReference type="SAM" id="Phobius"/>
    </source>
</evidence>